<proteinExistence type="predicted"/>
<accession>A0A6M3JG63</accession>
<dbReference type="AlphaFoldDB" id="A0A6M3JG63"/>
<reference evidence="1" key="1">
    <citation type="submission" date="2020-03" db="EMBL/GenBank/DDBJ databases">
        <title>The deep terrestrial virosphere.</title>
        <authorList>
            <person name="Holmfeldt K."/>
            <person name="Nilsson E."/>
            <person name="Simone D."/>
            <person name="Lopez-Fernandez M."/>
            <person name="Wu X."/>
            <person name="de Brujin I."/>
            <person name="Lundin D."/>
            <person name="Andersson A."/>
            <person name="Bertilsson S."/>
            <person name="Dopson M."/>
        </authorList>
    </citation>
    <scope>NUCLEOTIDE SEQUENCE</scope>
    <source>
        <strain evidence="1">MM415A05776</strain>
    </source>
</reference>
<evidence type="ECO:0000313" key="1">
    <source>
        <dbReference type="EMBL" id="QJA68780.1"/>
    </source>
</evidence>
<organism evidence="1">
    <name type="scientific">viral metagenome</name>
    <dbReference type="NCBI Taxonomy" id="1070528"/>
    <lineage>
        <taxon>unclassified sequences</taxon>
        <taxon>metagenomes</taxon>
        <taxon>organismal metagenomes</taxon>
    </lineage>
</organism>
<protein>
    <submittedName>
        <fullName evidence="1">Uncharacterized protein</fullName>
    </submittedName>
</protein>
<sequence length="97" mass="11184">MKAKDTVLSNGKLLVMLGTPNFTEMEGREKQAEITWDIAYKAGYEEGRLYGKQAGLKEVVEWIEGFVYKEITFDPDVKAYYISGKVWQAKLREWGIK</sequence>
<gene>
    <name evidence="1" type="ORF">MM415A05776_0008</name>
</gene>
<name>A0A6M3JG63_9ZZZZ</name>
<dbReference type="EMBL" id="MT141648">
    <property type="protein sequence ID" value="QJA68780.1"/>
    <property type="molecule type" value="Genomic_DNA"/>
</dbReference>